<dbReference type="HOGENOM" id="CLU_1581101_0_0_1"/>
<dbReference type="Proteomes" id="UP000007015">
    <property type="component" value="Chromosome 3"/>
</dbReference>
<reference evidence="1 2" key="1">
    <citation type="journal article" date="2005" name="PLoS Biol.">
        <title>The genomes of Oryza sativa: a history of duplications.</title>
        <authorList>
            <person name="Yu J."/>
            <person name="Wang J."/>
            <person name="Lin W."/>
            <person name="Li S."/>
            <person name="Li H."/>
            <person name="Zhou J."/>
            <person name="Ni P."/>
            <person name="Dong W."/>
            <person name="Hu S."/>
            <person name="Zeng C."/>
            <person name="Zhang J."/>
            <person name="Zhang Y."/>
            <person name="Li R."/>
            <person name="Xu Z."/>
            <person name="Li S."/>
            <person name="Li X."/>
            <person name="Zheng H."/>
            <person name="Cong L."/>
            <person name="Lin L."/>
            <person name="Yin J."/>
            <person name="Geng J."/>
            <person name="Li G."/>
            <person name="Shi J."/>
            <person name="Liu J."/>
            <person name="Lv H."/>
            <person name="Li J."/>
            <person name="Wang J."/>
            <person name="Deng Y."/>
            <person name="Ran L."/>
            <person name="Shi X."/>
            <person name="Wang X."/>
            <person name="Wu Q."/>
            <person name="Li C."/>
            <person name="Ren X."/>
            <person name="Wang J."/>
            <person name="Wang X."/>
            <person name="Li D."/>
            <person name="Liu D."/>
            <person name="Zhang X."/>
            <person name="Ji Z."/>
            <person name="Zhao W."/>
            <person name="Sun Y."/>
            <person name="Zhang Z."/>
            <person name="Bao J."/>
            <person name="Han Y."/>
            <person name="Dong L."/>
            <person name="Ji J."/>
            <person name="Chen P."/>
            <person name="Wu S."/>
            <person name="Liu J."/>
            <person name="Xiao Y."/>
            <person name="Bu D."/>
            <person name="Tan J."/>
            <person name="Yang L."/>
            <person name="Ye C."/>
            <person name="Zhang J."/>
            <person name="Xu J."/>
            <person name="Zhou Y."/>
            <person name="Yu Y."/>
            <person name="Zhang B."/>
            <person name="Zhuang S."/>
            <person name="Wei H."/>
            <person name="Liu B."/>
            <person name="Lei M."/>
            <person name="Yu H."/>
            <person name="Li Y."/>
            <person name="Xu H."/>
            <person name="Wei S."/>
            <person name="He X."/>
            <person name="Fang L."/>
            <person name="Zhang Z."/>
            <person name="Zhang Y."/>
            <person name="Huang X."/>
            <person name="Su Z."/>
            <person name="Tong W."/>
            <person name="Li J."/>
            <person name="Tong Z."/>
            <person name="Li S."/>
            <person name="Ye J."/>
            <person name="Wang L."/>
            <person name="Fang L."/>
            <person name="Lei T."/>
            <person name="Chen C."/>
            <person name="Chen H."/>
            <person name="Xu Z."/>
            <person name="Li H."/>
            <person name="Huang H."/>
            <person name="Zhang F."/>
            <person name="Xu H."/>
            <person name="Li N."/>
            <person name="Zhao C."/>
            <person name="Li S."/>
            <person name="Dong L."/>
            <person name="Huang Y."/>
            <person name="Li L."/>
            <person name="Xi Y."/>
            <person name="Qi Q."/>
            <person name="Li W."/>
            <person name="Zhang B."/>
            <person name="Hu W."/>
            <person name="Zhang Y."/>
            <person name="Tian X."/>
            <person name="Jiao Y."/>
            <person name="Liang X."/>
            <person name="Jin J."/>
            <person name="Gao L."/>
            <person name="Zheng W."/>
            <person name="Hao B."/>
            <person name="Liu S."/>
            <person name="Wang W."/>
            <person name="Yuan L."/>
            <person name="Cao M."/>
            <person name="McDermott J."/>
            <person name="Samudrala R."/>
            <person name="Wang J."/>
            <person name="Wong G.K."/>
            <person name="Yang H."/>
        </authorList>
    </citation>
    <scope>NUCLEOTIDE SEQUENCE [LARGE SCALE GENOMIC DNA]</scope>
    <source>
        <strain evidence="2">cv. 93-11</strain>
    </source>
</reference>
<gene>
    <name evidence="1" type="ORF">OsI_14351</name>
</gene>
<evidence type="ECO:0000313" key="2">
    <source>
        <dbReference type="Proteomes" id="UP000007015"/>
    </source>
</evidence>
<dbReference type="Gramene" id="BGIOSGA009428-TA">
    <property type="protein sequence ID" value="BGIOSGA009428-PA"/>
    <property type="gene ID" value="BGIOSGA009428"/>
</dbReference>
<proteinExistence type="predicted"/>
<dbReference type="EMBL" id="CM000128">
    <property type="protein sequence ID" value="EEC76550.1"/>
    <property type="molecule type" value="Genomic_DNA"/>
</dbReference>
<organism evidence="1 2">
    <name type="scientific">Oryza sativa subsp. indica</name>
    <name type="common">Rice</name>
    <dbReference type="NCBI Taxonomy" id="39946"/>
    <lineage>
        <taxon>Eukaryota</taxon>
        <taxon>Viridiplantae</taxon>
        <taxon>Streptophyta</taxon>
        <taxon>Embryophyta</taxon>
        <taxon>Tracheophyta</taxon>
        <taxon>Spermatophyta</taxon>
        <taxon>Magnoliopsida</taxon>
        <taxon>Liliopsida</taxon>
        <taxon>Poales</taxon>
        <taxon>Poaceae</taxon>
        <taxon>BOP clade</taxon>
        <taxon>Oryzoideae</taxon>
        <taxon>Oryzeae</taxon>
        <taxon>Oryzinae</taxon>
        <taxon>Oryza</taxon>
        <taxon>Oryza sativa</taxon>
    </lineage>
</organism>
<sequence length="169" mass="19128">MDVKLQDAAVAHEDEVTIGAMDAEVAPVDDMTTGGIVDHLAQEDNSADAMEVEQLAQVCVHCGRVHENGLDKIRCARWRPCSRCGLVHREYAQEAAGAKTLKTSCKMHQKIFYTKHERAKKSAYKTSARARAKMTKKILHARLQYHAKSDENERYKRSNTEPYALGWWL</sequence>
<accession>B8ANP9</accession>
<dbReference type="AlphaFoldDB" id="B8ANP9"/>
<evidence type="ECO:0000313" key="1">
    <source>
        <dbReference type="EMBL" id="EEC76550.1"/>
    </source>
</evidence>
<name>B8ANP9_ORYSI</name>
<keyword evidence="2" id="KW-1185">Reference proteome</keyword>
<protein>
    <submittedName>
        <fullName evidence="1">Uncharacterized protein</fullName>
    </submittedName>
</protein>